<organism evidence="1">
    <name type="scientific">Chaetoceros debilis</name>
    <dbReference type="NCBI Taxonomy" id="122233"/>
    <lineage>
        <taxon>Eukaryota</taxon>
        <taxon>Sar</taxon>
        <taxon>Stramenopiles</taxon>
        <taxon>Ochrophyta</taxon>
        <taxon>Bacillariophyta</taxon>
        <taxon>Coscinodiscophyceae</taxon>
        <taxon>Chaetocerotophycidae</taxon>
        <taxon>Chaetocerotales</taxon>
        <taxon>Chaetocerotaceae</taxon>
        <taxon>Chaetoceros</taxon>
    </lineage>
</organism>
<reference evidence="1" key="1">
    <citation type="submission" date="2021-01" db="EMBL/GenBank/DDBJ databases">
        <authorList>
            <person name="Corre E."/>
            <person name="Pelletier E."/>
            <person name="Niang G."/>
            <person name="Scheremetjew M."/>
            <person name="Finn R."/>
            <person name="Kale V."/>
            <person name="Holt S."/>
            <person name="Cochrane G."/>
            <person name="Meng A."/>
            <person name="Brown T."/>
            <person name="Cohen L."/>
        </authorList>
    </citation>
    <scope>NUCLEOTIDE SEQUENCE</scope>
    <source>
        <strain evidence="1">MM31A-1</strain>
    </source>
</reference>
<dbReference type="EMBL" id="HBIO01001940">
    <property type="protein sequence ID" value="CAE0456564.1"/>
    <property type="molecule type" value="Transcribed_RNA"/>
</dbReference>
<protein>
    <submittedName>
        <fullName evidence="1">Uncharacterized protein</fullName>
    </submittedName>
</protein>
<evidence type="ECO:0000313" key="1">
    <source>
        <dbReference type="EMBL" id="CAE0456564.1"/>
    </source>
</evidence>
<gene>
    <name evidence="1" type="ORF">CDEB00056_LOCUS1405</name>
</gene>
<proteinExistence type="predicted"/>
<name>A0A7S3PV52_9STRA</name>
<accession>A0A7S3PV52</accession>
<sequence>METSTILDRLQVFNDQQQHLPEEIHHVLNDAVLAAYQKMVYASRDLLGGLDDSKHTKEQVKALISICPEALAQKDNFGHGLLPIQKAALHNSVDSNHAHACCRVDSGIPFIPMLAQEGIQRQIGGKDSRGGLLATYDSSSGSFDESSNGSEDYSEHDFNVIQKLCVQMKAKDNESMKRCLETIKTLISMNLLRKEDVIDHDLLYLSSWSFASGCNRSMLFSFLVNWNPEALKSFHRGQLPIHSAAEYNEESFRHILRAGVHYFADDLGFLFTRNDDNETAIARGIRTLKPNLLMNIVQQCIPPDANYPILHQVIRHEPQLIGHFSPRYPISMYKRDLDGRLPLHVALDCGMKWSVHLVLMINSTDNHVQKKKDPVTKLPLFLLAAAGENSDLMATYHLMRRHPDVLEKCFPGHY</sequence>
<dbReference type="AlphaFoldDB" id="A0A7S3PV52"/>